<feature type="transmembrane region" description="Helical" evidence="1">
    <location>
        <begin position="15"/>
        <end position="40"/>
    </location>
</feature>
<sequence>MQKVKIIKKNRKAQYMIVATVLFGLAFLSFGVCMLLSPIVNYSVDGYSSEIWLRNFFTRELTDELIVEEKGLQVWNLLKWLPFIATESVSGNAVVFLPSKIAIIWIPLAVGGLAVLVMTVRAITHAIGYSPLSKKGIARVVKPIRSYQYTLTLSWFFLVLIFITGFISLASVYPYSAGGFITFNLKGSIIIEAGDSEIYENNIEAWLVGTGLSKKFYWLSLVHFNNAWVKETGIQYIGSSVVKDSTFLKAMWAIVPTLPLLVFLLNNLIGTTCGACSWGTINAVVLASISSVLATNTEVIREVIVPGTEKTSDLAVTRTTELGPQKLTSNLKPKCLDFYTSLADILSKAALTSSPLYKKAKSKIDDYKSKSAKFDWNNEVSEVESVLRSVVGKDPKFVLLLEKMIDNPRIEIFGSDKYNLDKLIDKYNFAYSKWNLIEMEQVIEQIYVLTFKHKELYGKIGYCIRTKVDTNFSEINNKLNILSRLESAKESENYDGYREICLEAILAMSPNKAEIKTAISRHFHS</sequence>
<dbReference type="Proteomes" id="UP000231179">
    <property type="component" value="Chromosome"/>
</dbReference>
<keyword evidence="1" id="KW-0812">Transmembrane</keyword>
<keyword evidence="1" id="KW-0472">Membrane</keyword>
<organism evidence="2 3">
    <name type="scientific">Spiroplasma clarkii</name>
    <dbReference type="NCBI Taxonomy" id="2139"/>
    <lineage>
        <taxon>Bacteria</taxon>
        <taxon>Bacillati</taxon>
        <taxon>Mycoplasmatota</taxon>
        <taxon>Mollicutes</taxon>
        <taxon>Entomoplasmatales</taxon>
        <taxon>Spiroplasmataceae</taxon>
        <taxon>Spiroplasma</taxon>
    </lineage>
</organism>
<reference evidence="2 3" key="1">
    <citation type="submission" date="2017-11" db="EMBL/GenBank/DDBJ databases">
        <title>Complete genome sequence of Spiroplasma clarkii CN-5 (DSM 19994).</title>
        <authorList>
            <person name="Tsai Y.-M."/>
            <person name="Chang A."/>
            <person name="Lo W.-S."/>
            <person name="Kuo C.-H."/>
        </authorList>
    </citation>
    <scope>NUCLEOTIDE SEQUENCE [LARGE SCALE GENOMIC DNA]</scope>
    <source>
        <strain evidence="2 3">CN-5</strain>
    </source>
</reference>
<keyword evidence="3" id="KW-1185">Reference proteome</keyword>
<gene>
    <name evidence="2" type="ORF">SCLAR_v1c06500</name>
</gene>
<feature type="transmembrane region" description="Helical" evidence="1">
    <location>
        <begin position="149"/>
        <end position="173"/>
    </location>
</feature>
<feature type="transmembrane region" description="Helical" evidence="1">
    <location>
        <begin position="102"/>
        <end position="128"/>
    </location>
</feature>
<accession>A0A2K8KH13</accession>
<proteinExistence type="predicted"/>
<evidence type="ECO:0000256" key="1">
    <source>
        <dbReference type="SAM" id="Phobius"/>
    </source>
</evidence>
<keyword evidence="1" id="KW-1133">Transmembrane helix</keyword>
<dbReference type="EMBL" id="CP024870">
    <property type="protein sequence ID" value="ATX70967.1"/>
    <property type="molecule type" value="Genomic_DNA"/>
</dbReference>
<dbReference type="AlphaFoldDB" id="A0A2K8KH13"/>
<dbReference type="RefSeq" id="WP_100254516.1">
    <property type="nucleotide sequence ID" value="NZ_CP024870.1"/>
</dbReference>
<name>A0A2K8KH13_9MOLU</name>
<evidence type="ECO:0000313" key="3">
    <source>
        <dbReference type="Proteomes" id="UP000231179"/>
    </source>
</evidence>
<evidence type="ECO:0000313" key="2">
    <source>
        <dbReference type="EMBL" id="ATX70967.1"/>
    </source>
</evidence>
<protein>
    <submittedName>
        <fullName evidence="2">Uncharacterized protein</fullName>
    </submittedName>
</protein>